<dbReference type="GO" id="GO:0000723">
    <property type="term" value="P:telomere maintenance"/>
    <property type="evidence" value="ECO:0007669"/>
    <property type="project" value="InterPro"/>
</dbReference>
<keyword evidence="1" id="KW-0227">DNA damage</keyword>
<evidence type="ECO:0000259" key="3">
    <source>
        <dbReference type="Pfam" id="PF05970"/>
    </source>
</evidence>
<evidence type="ECO:0000259" key="4">
    <source>
        <dbReference type="Pfam" id="PF14214"/>
    </source>
</evidence>
<keyword evidence="1" id="KW-0347">Helicase</keyword>
<dbReference type="GO" id="GO:0016787">
    <property type="term" value="F:hydrolase activity"/>
    <property type="evidence" value="ECO:0007669"/>
    <property type="project" value="UniProtKB-KW"/>
</dbReference>
<feature type="compositionally biased region" description="Basic and acidic residues" evidence="2">
    <location>
        <begin position="52"/>
        <end position="61"/>
    </location>
</feature>
<evidence type="ECO:0000256" key="1">
    <source>
        <dbReference type="RuleBase" id="RU363044"/>
    </source>
</evidence>
<dbReference type="SUPFAM" id="SSF52540">
    <property type="entry name" value="P-loop containing nucleoside triphosphate hydrolases"/>
    <property type="match status" value="1"/>
</dbReference>
<feature type="domain" description="Helitron helicase-like" evidence="4">
    <location>
        <begin position="320"/>
        <end position="500"/>
    </location>
</feature>
<keyword evidence="1" id="KW-0233">DNA recombination</keyword>
<dbReference type="PANTHER" id="PTHR10492:SF57">
    <property type="entry name" value="ATP-DEPENDENT DNA HELICASE"/>
    <property type="match status" value="1"/>
</dbReference>
<feature type="compositionally biased region" description="Basic and acidic residues" evidence="2">
    <location>
        <begin position="32"/>
        <end position="43"/>
    </location>
</feature>
<dbReference type="GO" id="GO:0043139">
    <property type="term" value="F:5'-3' DNA helicase activity"/>
    <property type="evidence" value="ECO:0007669"/>
    <property type="project" value="UniProtKB-EC"/>
</dbReference>
<sequence>MPRPRRSNLSRQSRNARRIQNTANERTEEEQEIAREQRRDSMARLRASQSREQSEAARETARLAMQNRRANNRRQQMDNLLRRTRYLADLNRAASRYDCSNDYSLHPSVCIGQMDVVCEYCGALKFSGETPGLCCLNGKVKLPVLTPPHEPLYSLLCGETQESRHFLANTRKYNSCFQMTSFGADIIEEGEFNPTFKIQGRIHHRIGSLLPFEDTQNKYLQIYFMGNMEEQLDRRLGINAGMKRAIIQDLQCLLHEHHALVRLFKSALERMPNDDYKVVIKADKRPSETHERTFNAPTVDEVAILIVGEETTKKVSSMNYYAYRLMIRQNADNYLLRFRRLFQQYCVNMYVKIETERLTFIRLNQPKLRSEEYIHLRDAVSTEGNAANIGRLTILPATYIGSPRHMHEYAQDAMTYVRHYGRPDLFITFTCNPKWIEITQLLLPGQTSNDRHDITARIFRQKIRSLMNFIVKQRVFGDTRCWMYSIEWQKRCLPHAHILIWLVERIQPDQIDDIICAKIPDHEVDPDLHDVVTTNMIHGPCGAINPQSPCMVDGKCSKRYPRKLTSETVTGNDGYPLYRRRSPDDNGRTVTTKVKRMDFVVENSWIVPYSPLISKTFKTHCNVEYCNSVKSIKYICKYVTKGSAIAVFGLQSSNTNDEISRYQVGRYVNCNEAIWRIFAFPIHERHPTVIHLAVHLENGQRVYFTASNAMQRAETPPATTLTSFFAICQSDQFTRTLLYSEMLRYYTWNASSKNFQRRKQGDAVPGYPDVRSTDALGRMYTVHPKNDECFYLRLLLVNVRGPTLFEALRTVNGVIFPTYRAAYAPGGTGKTFLMSLVLATVRARFNIAVAVASSRIAATLLEGCRTAHSAFKLPLNLQTIEEPTCNIAKHSAIAKVLAASKIIIWDECTMAHKRALEALNRTLKDLRNDSRCFIGAMILLSGDFRQILPVIPRSTAADEINACLKSSNLRRYVKKLQLTTNMRVTLLNDTSAEDFSEHC</sequence>
<organism evidence="5 6">
    <name type="scientific">Diabrotica balteata</name>
    <name type="common">Banded cucumber beetle</name>
    <dbReference type="NCBI Taxonomy" id="107213"/>
    <lineage>
        <taxon>Eukaryota</taxon>
        <taxon>Metazoa</taxon>
        <taxon>Ecdysozoa</taxon>
        <taxon>Arthropoda</taxon>
        <taxon>Hexapoda</taxon>
        <taxon>Insecta</taxon>
        <taxon>Pterygota</taxon>
        <taxon>Neoptera</taxon>
        <taxon>Endopterygota</taxon>
        <taxon>Coleoptera</taxon>
        <taxon>Polyphaga</taxon>
        <taxon>Cucujiformia</taxon>
        <taxon>Chrysomeloidea</taxon>
        <taxon>Chrysomelidae</taxon>
        <taxon>Galerucinae</taxon>
        <taxon>Diabroticina</taxon>
        <taxon>Diabroticites</taxon>
        <taxon>Diabrotica</taxon>
    </lineage>
</organism>
<dbReference type="Pfam" id="PF05970">
    <property type="entry name" value="PIF1"/>
    <property type="match status" value="1"/>
</dbReference>
<feature type="region of interest" description="Disordered" evidence="2">
    <location>
        <begin position="1"/>
        <end position="61"/>
    </location>
</feature>
<protein>
    <recommendedName>
        <fullName evidence="1">ATP-dependent DNA helicase</fullName>
        <ecNumber evidence="1">5.6.2.3</ecNumber>
    </recommendedName>
</protein>
<dbReference type="InterPro" id="IPR010285">
    <property type="entry name" value="DNA_helicase_pif1-like_DEAD"/>
</dbReference>
<keyword evidence="1" id="KW-0378">Hydrolase</keyword>
<dbReference type="Proteomes" id="UP001153709">
    <property type="component" value="Chromosome 7"/>
</dbReference>
<dbReference type="InterPro" id="IPR027417">
    <property type="entry name" value="P-loop_NTPase"/>
</dbReference>
<comment type="catalytic activity">
    <reaction evidence="1">
        <text>ATP + H2O = ADP + phosphate + H(+)</text>
        <dbReference type="Rhea" id="RHEA:13065"/>
        <dbReference type="ChEBI" id="CHEBI:15377"/>
        <dbReference type="ChEBI" id="CHEBI:15378"/>
        <dbReference type="ChEBI" id="CHEBI:30616"/>
        <dbReference type="ChEBI" id="CHEBI:43474"/>
        <dbReference type="ChEBI" id="CHEBI:456216"/>
        <dbReference type="EC" id="5.6.2.3"/>
    </reaction>
</comment>
<reference evidence="5" key="1">
    <citation type="submission" date="2022-01" db="EMBL/GenBank/DDBJ databases">
        <authorList>
            <person name="King R."/>
        </authorList>
    </citation>
    <scope>NUCLEOTIDE SEQUENCE</scope>
</reference>
<dbReference type="Gene3D" id="3.40.50.300">
    <property type="entry name" value="P-loop containing nucleotide triphosphate hydrolases"/>
    <property type="match status" value="1"/>
</dbReference>
<proteinExistence type="inferred from homology"/>
<gene>
    <name evidence="5" type="ORF">DIABBA_LOCUS10669</name>
</gene>
<dbReference type="GO" id="GO:0006310">
    <property type="term" value="P:DNA recombination"/>
    <property type="evidence" value="ECO:0007669"/>
    <property type="project" value="UniProtKB-KW"/>
</dbReference>
<comment type="similarity">
    <text evidence="1">Belongs to the helicase family.</text>
</comment>
<name>A0A9N9T651_DIABA</name>
<dbReference type="Pfam" id="PF14214">
    <property type="entry name" value="Helitron_like_N"/>
    <property type="match status" value="1"/>
</dbReference>
<dbReference type="OrthoDB" id="8121869at2759"/>
<feature type="domain" description="DNA helicase Pif1-like DEAD-box helicase" evidence="3">
    <location>
        <begin position="825"/>
        <end position="990"/>
    </location>
</feature>
<dbReference type="GO" id="GO:0006281">
    <property type="term" value="P:DNA repair"/>
    <property type="evidence" value="ECO:0007669"/>
    <property type="project" value="UniProtKB-KW"/>
</dbReference>
<comment type="cofactor">
    <cofactor evidence="1">
        <name>Mg(2+)</name>
        <dbReference type="ChEBI" id="CHEBI:18420"/>
    </cofactor>
</comment>
<dbReference type="EC" id="5.6.2.3" evidence="1"/>
<keyword evidence="1" id="KW-0067">ATP-binding</keyword>
<dbReference type="InterPro" id="IPR025476">
    <property type="entry name" value="Helitron_helicase-like"/>
</dbReference>
<dbReference type="GO" id="GO:0005524">
    <property type="term" value="F:ATP binding"/>
    <property type="evidence" value="ECO:0007669"/>
    <property type="project" value="UniProtKB-KW"/>
</dbReference>
<dbReference type="PANTHER" id="PTHR10492">
    <property type="match status" value="1"/>
</dbReference>
<dbReference type="EMBL" id="OU898282">
    <property type="protein sequence ID" value="CAG9837708.1"/>
    <property type="molecule type" value="Genomic_DNA"/>
</dbReference>
<dbReference type="AlphaFoldDB" id="A0A9N9T651"/>
<keyword evidence="6" id="KW-1185">Reference proteome</keyword>
<evidence type="ECO:0000313" key="6">
    <source>
        <dbReference type="Proteomes" id="UP001153709"/>
    </source>
</evidence>
<keyword evidence="1" id="KW-0547">Nucleotide-binding</keyword>
<evidence type="ECO:0000256" key="2">
    <source>
        <dbReference type="SAM" id="MobiDB-lite"/>
    </source>
</evidence>
<accession>A0A9N9T651</accession>
<evidence type="ECO:0000313" key="5">
    <source>
        <dbReference type="EMBL" id="CAG9837708.1"/>
    </source>
</evidence>
<keyword evidence="1" id="KW-0234">DNA repair</keyword>